<reference evidence="4 5" key="1">
    <citation type="journal article" date="2019" name="Syst. Appl. Microbiol.">
        <title>Microvirga tunisiensis sp. nov., a root nodule symbiotic bacterium isolated from Lupinus micranthus and L. luteus grown in Northern Tunisia.</title>
        <authorList>
            <person name="Msaddak A."/>
            <person name="Rejili M."/>
            <person name="Duran D."/>
            <person name="Mars M."/>
            <person name="Palacios J.M."/>
            <person name="Ruiz-Argueso T."/>
            <person name="Rey L."/>
            <person name="Imperial J."/>
        </authorList>
    </citation>
    <scope>NUCLEOTIDE SEQUENCE [LARGE SCALE GENOMIC DNA]</scope>
    <source>
        <strain evidence="4 5">Lmie10</strain>
    </source>
</reference>
<dbReference type="Pfam" id="PF06155">
    <property type="entry name" value="GBBH-like_N"/>
    <property type="match status" value="1"/>
</dbReference>
<protein>
    <submittedName>
        <fullName evidence="4">DUF971 domain-containing protein</fullName>
    </submittedName>
</protein>
<gene>
    <name evidence="4" type="ORF">FS320_35480</name>
</gene>
<dbReference type="PANTHER" id="PTHR35303:SF5">
    <property type="entry name" value="OS02G0197800 PROTEIN"/>
    <property type="match status" value="1"/>
</dbReference>
<dbReference type="GO" id="GO:0046872">
    <property type="term" value="F:metal ion binding"/>
    <property type="evidence" value="ECO:0007669"/>
    <property type="project" value="UniProtKB-KW"/>
</dbReference>
<keyword evidence="1" id="KW-0479">Metal-binding</keyword>
<accession>A0A5N7N3H9</accession>
<comment type="caution">
    <text evidence="4">The sequence shown here is derived from an EMBL/GenBank/DDBJ whole genome shotgun (WGS) entry which is preliminary data.</text>
</comment>
<proteinExistence type="predicted"/>
<dbReference type="RefSeq" id="WP_152717059.1">
    <property type="nucleotide sequence ID" value="NZ_VOSJ01000358.1"/>
</dbReference>
<dbReference type="EMBL" id="VOSK01000327">
    <property type="protein sequence ID" value="MPR30206.1"/>
    <property type="molecule type" value="Genomic_DNA"/>
</dbReference>
<dbReference type="InterPro" id="IPR010376">
    <property type="entry name" value="GBBH-like_N"/>
</dbReference>
<dbReference type="PANTHER" id="PTHR35303">
    <property type="entry name" value="OS02G0197800 PROTEIN"/>
    <property type="match status" value="1"/>
</dbReference>
<dbReference type="InterPro" id="IPR038492">
    <property type="entry name" value="GBBH-like_N_sf"/>
</dbReference>
<dbReference type="Gene3D" id="3.30.2020.30">
    <property type="match status" value="1"/>
</dbReference>
<evidence type="ECO:0000313" key="5">
    <source>
        <dbReference type="Proteomes" id="UP000403266"/>
    </source>
</evidence>
<evidence type="ECO:0000313" key="4">
    <source>
        <dbReference type="EMBL" id="MPR30206.1"/>
    </source>
</evidence>
<sequence>MTSERWPTELRLAKDRRSLRIAFDDGTAFDLPAEYLRVTSPSAEVQGHSPAERKTVPGKREVEIVGVEPVGNYAVKLVFDDMHDSGIYGWDYLYRLGAEQGEKWQAYLEELAAKGLSRDRLR</sequence>
<name>A0A5N7N3H9_9HYPH</name>
<keyword evidence="5" id="KW-1185">Reference proteome</keyword>
<dbReference type="Proteomes" id="UP000403266">
    <property type="component" value="Unassembled WGS sequence"/>
</dbReference>
<dbReference type="OrthoDB" id="9794178at2"/>
<feature type="domain" description="Gamma-butyrobetaine hydroxylase-like N-terminal" evidence="3">
    <location>
        <begin position="11"/>
        <end position="94"/>
    </location>
</feature>
<dbReference type="AlphaFoldDB" id="A0A5N7N3H9"/>
<keyword evidence="2" id="KW-0408">Iron</keyword>
<evidence type="ECO:0000256" key="1">
    <source>
        <dbReference type="ARBA" id="ARBA00022723"/>
    </source>
</evidence>
<evidence type="ECO:0000256" key="2">
    <source>
        <dbReference type="ARBA" id="ARBA00023004"/>
    </source>
</evidence>
<evidence type="ECO:0000259" key="3">
    <source>
        <dbReference type="Pfam" id="PF06155"/>
    </source>
</evidence>
<organism evidence="4 5">
    <name type="scientific">Microvirga tunisiensis</name>
    <dbReference type="NCBI Taxonomy" id="2108360"/>
    <lineage>
        <taxon>Bacteria</taxon>
        <taxon>Pseudomonadati</taxon>
        <taxon>Pseudomonadota</taxon>
        <taxon>Alphaproteobacteria</taxon>
        <taxon>Hyphomicrobiales</taxon>
        <taxon>Methylobacteriaceae</taxon>
        <taxon>Microvirga</taxon>
    </lineage>
</organism>